<evidence type="ECO:0000259" key="2">
    <source>
        <dbReference type="Pfam" id="PF01757"/>
    </source>
</evidence>
<keyword evidence="4" id="KW-1185">Reference proteome</keyword>
<gene>
    <name evidence="3" type="ORF">GK108_09870</name>
</gene>
<comment type="caution">
    <text evidence="3">The sequence shown here is derived from an EMBL/GenBank/DDBJ whole genome shotgun (WGS) entry which is preliminary data.</text>
</comment>
<dbReference type="InterPro" id="IPR050623">
    <property type="entry name" value="Glucan_succinyl_AcylTrfase"/>
</dbReference>
<feature type="transmembrane region" description="Helical" evidence="1">
    <location>
        <begin position="96"/>
        <end position="116"/>
    </location>
</feature>
<keyword evidence="1" id="KW-0472">Membrane</keyword>
<feature type="transmembrane region" description="Helical" evidence="1">
    <location>
        <begin position="294"/>
        <end position="315"/>
    </location>
</feature>
<proteinExistence type="predicted"/>
<dbReference type="Proteomes" id="UP000474175">
    <property type="component" value="Unassembled WGS sequence"/>
</dbReference>
<evidence type="ECO:0000313" key="3">
    <source>
        <dbReference type="EMBL" id="NDU95180.1"/>
    </source>
</evidence>
<sequence>MDNTRAIWLDYLRSFITVLVVAHHAALAYPTFAHFDPAHYIYSTAPVVDDNRWAALDFLIGFNDIYFMSLMFFVSGLFVYRGLVKKGAKAYIRDRFIRLGIPFLVAEIVLIPLAYWPSFYLATHSTNLLNFLDDYVYHQQWPVGPPWFIWLLLVFDGVIVLIFSVTPSFFTAFGHWLGRLNRQPFRLGLISYGLVAINLVPVSLWVGQYTWIGDWGPFDFQLNRLFFYFLFFLLGSCLGAVDWQGYFFKAQKFLGRDWTFWGAFCLIFYLLFVLVSRSGAIWVSEGLFTPVVGYLLFDVAFVASCLFSISACLAFFKQKVNKPLQVWDNLSDNAYGIYIVHYGFVTWLQFALRSAALPVFLKFTLVFVLSLLISWLVSMLARRISFVKRVI</sequence>
<reference evidence="3 4" key="1">
    <citation type="submission" date="2020-02" db="EMBL/GenBank/DDBJ databases">
        <title>Draft genome sequence of two Spirosoma agri KCTC 52727 and Spirosoma terrae KCTC 52035.</title>
        <authorList>
            <person name="Rojas J."/>
            <person name="Ambika Manirajan B."/>
            <person name="Suarez C."/>
            <person name="Ratering S."/>
            <person name="Schnell S."/>
        </authorList>
    </citation>
    <scope>NUCLEOTIDE SEQUENCE [LARGE SCALE GENOMIC DNA]</scope>
    <source>
        <strain evidence="3 4">KCTC 52035</strain>
    </source>
</reference>
<dbReference type="InterPro" id="IPR002656">
    <property type="entry name" value="Acyl_transf_3_dom"/>
</dbReference>
<dbReference type="AlphaFoldDB" id="A0A6L9L410"/>
<accession>A0A6L9L410</accession>
<organism evidence="3 4">
    <name type="scientific">Spirosoma terrae</name>
    <dbReference type="NCBI Taxonomy" id="1968276"/>
    <lineage>
        <taxon>Bacteria</taxon>
        <taxon>Pseudomonadati</taxon>
        <taxon>Bacteroidota</taxon>
        <taxon>Cytophagia</taxon>
        <taxon>Cytophagales</taxon>
        <taxon>Cytophagaceae</taxon>
        <taxon>Spirosoma</taxon>
    </lineage>
</organism>
<feature type="transmembrane region" description="Helical" evidence="1">
    <location>
        <begin position="335"/>
        <end position="353"/>
    </location>
</feature>
<feature type="transmembrane region" description="Helical" evidence="1">
    <location>
        <begin position="359"/>
        <end position="381"/>
    </location>
</feature>
<feature type="transmembrane region" description="Helical" evidence="1">
    <location>
        <begin position="65"/>
        <end position="84"/>
    </location>
</feature>
<protein>
    <submittedName>
        <fullName evidence="3">Acyltransferase</fullName>
    </submittedName>
</protein>
<feature type="domain" description="Acyltransferase 3" evidence="2">
    <location>
        <begin position="7"/>
        <end position="378"/>
    </location>
</feature>
<feature type="transmembrane region" description="Helical" evidence="1">
    <location>
        <begin position="226"/>
        <end position="248"/>
    </location>
</feature>
<evidence type="ECO:0000313" key="4">
    <source>
        <dbReference type="Proteomes" id="UP000474175"/>
    </source>
</evidence>
<feature type="transmembrane region" description="Helical" evidence="1">
    <location>
        <begin position="147"/>
        <end position="173"/>
    </location>
</feature>
<dbReference type="Pfam" id="PF01757">
    <property type="entry name" value="Acyl_transf_3"/>
    <property type="match status" value="1"/>
</dbReference>
<feature type="transmembrane region" description="Helical" evidence="1">
    <location>
        <begin position="260"/>
        <end position="282"/>
    </location>
</feature>
<keyword evidence="3" id="KW-0808">Transferase</keyword>
<dbReference type="EMBL" id="JAAFZH010000003">
    <property type="protein sequence ID" value="NDU95180.1"/>
    <property type="molecule type" value="Genomic_DNA"/>
</dbReference>
<dbReference type="PANTHER" id="PTHR36927">
    <property type="entry name" value="BLR4337 PROTEIN"/>
    <property type="match status" value="1"/>
</dbReference>
<name>A0A6L9L410_9BACT</name>
<feature type="transmembrane region" description="Helical" evidence="1">
    <location>
        <begin position="185"/>
        <end position="206"/>
    </location>
</feature>
<dbReference type="GO" id="GO:0016747">
    <property type="term" value="F:acyltransferase activity, transferring groups other than amino-acyl groups"/>
    <property type="evidence" value="ECO:0007669"/>
    <property type="project" value="InterPro"/>
</dbReference>
<dbReference type="RefSeq" id="WP_163946636.1">
    <property type="nucleotide sequence ID" value="NZ_JAAFZH010000003.1"/>
</dbReference>
<keyword evidence="1" id="KW-0812">Transmembrane</keyword>
<evidence type="ECO:0000256" key="1">
    <source>
        <dbReference type="SAM" id="Phobius"/>
    </source>
</evidence>
<feature type="transmembrane region" description="Helical" evidence="1">
    <location>
        <begin position="12"/>
        <end position="32"/>
    </location>
</feature>
<keyword evidence="1" id="KW-1133">Transmembrane helix</keyword>
<keyword evidence="3" id="KW-0012">Acyltransferase</keyword>